<dbReference type="Pfam" id="PF01368">
    <property type="entry name" value="DHH"/>
    <property type="match status" value="1"/>
</dbReference>
<dbReference type="RefSeq" id="WP_126380777.1">
    <property type="nucleotide sequence ID" value="NZ_AP017378.1"/>
</dbReference>
<dbReference type="OrthoDB" id="5490569at2"/>
<gene>
    <name evidence="2" type="ORF">DFE_3029</name>
</gene>
<dbReference type="Proteomes" id="UP000269883">
    <property type="component" value="Chromosome"/>
</dbReference>
<name>A0A2Z6B2T8_9BACT</name>
<dbReference type="EMBL" id="AP017378">
    <property type="protein sequence ID" value="BBD09755.1"/>
    <property type="molecule type" value="Genomic_DNA"/>
</dbReference>
<protein>
    <submittedName>
        <fullName evidence="2">Phosphoesterase RecJ domain-containing protein</fullName>
    </submittedName>
</protein>
<feature type="domain" description="DDH" evidence="1">
    <location>
        <begin position="28"/>
        <end position="163"/>
    </location>
</feature>
<evidence type="ECO:0000259" key="1">
    <source>
        <dbReference type="Pfam" id="PF01368"/>
    </source>
</evidence>
<dbReference type="SUPFAM" id="SSF64182">
    <property type="entry name" value="DHH phosphoesterases"/>
    <property type="match status" value="1"/>
</dbReference>
<dbReference type="AlphaFoldDB" id="A0A2Z6B2T8"/>
<accession>A0A2Z6B2T8</accession>
<evidence type="ECO:0000313" key="3">
    <source>
        <dbReference type="Proteomes" id="UP000269883"/>
    </source>
</evidence>
<dbReference type="InterPro" id="IPR038763">
    <property type="entry name" value="DHH_sf"/>
</dbReference>
<dbReference type="KEGG" id="dfl:DFE_3029"/>
<dbReference type="Gene3D" id="3.90.1640.10">
    <property type="entry name" value="inorganic pyrophosphatase (n-terminal core)"/>
    <property type="match status" value="1"/>
</dbReference>
<evidence type="ECO:0000313" key="2">
    <source>
        <dbReference type="EMBL" id="BBD09755.1"/>
    </source>
</evidence>
<keyword evidence="3" id="KW-1185">Reference proteome</keyword>
<organism evidence="2 3">
    <name type="scientific">Desulfovibrio ferrophilus</name>
    <dbReference type="NCBI Taxonomy" id="241368"/>
    <lineage>
        <taxon>Bacteria</taxon>
        <taxon>Pseudomonadati</taxon>
        <taxon>Thermodesulfobacteriota</taxon>
        <taxon>Desulfovibrionia</taxon>
        <taxon>Desulfovibrionales</taxon>
        <taxon>Desulfovibrionaceae</taxon>
        <taxon>Desulfovibrio</taxon>
    </lineage>
</organism>
<reference evidence="2 3" key="1">
    <citation type="journal article" date="2018" name="Sci. Adv.">
        <title>Multi-heme cytochromes provide a pathway for survival in energy-limited environments.</title>
        <authorList>
            <person name="Deng X."/>
            <person name="Dohmae N."/>
            <person name="Nealson K.H."/>
            <person name="Hashimoto K."/>
            <person name="Okamoto A."/>
        </authorList>
    </citation>
    <scope>NUCLEOTIDE SEQUENCE [LARGE SCALE GENOMIC DNA]</scope>
    <source>
        <strain evidence="2 3">IS5</strain>
    </source>
</reference>
<dbReference type="InterPro" id="IPR051319">
    <property type="entry name" value="Oligoribo/pAp-PDE_c-di-AMP_PDE"/>
</dbReference>
<proteinExistence type="predicted"/>
<sequence>MAYFRSLPRTPDLLSLFNKQERWLIAMNADPDAMASAMALKRIMAHRVQDVGIAHVNEVSRPDNLEMIHSLRVPTRKLTPNVIAQYDRFALVDSQPHHHEGFADMKFSVVIDHHPTSKEHPVEAEFAHVEPGYGANSSLLTEYLYNMNIRPGKLLATALQYGIKTDTSSFERDFAEADLRAFQYLNKFASPLLLKKIYRSEFHLEWLRYFCQAYFKMRLMGQGIFAFIEHVESPDILVLLADLFLRVHGASWTVISGVVDDKAIAIFRGDGLRRDMGKFAARCFGDIGSAGGHKGAARAEIAIADIDMPSPEAFLWKRLHTNKARAKKNGAAKQE</sequence>
<dbReference type="PANTHER" id="PTHR47618">
    <property type="entry name" value="BIFUNCTIONAL OLIGORIBONUCLEASE AND PAP PHOSPHATASE NRNA"/>
    <property type="match status" value="1"/>
</dbReference>
<dbReference type="InterPro" id="IPR001667">
    <property type="entry name" value="DDH_dom"/>
</dbReference>
<dbReference type="PANTHER" id="PTHR47618:SF1">
    <property type="entry name" value="BIFUNCTIONAL OLIGORIBONUCLEASE AND PAP PHOSPHATASE NRNA"/>
    <property type="match status" value="1"/>
</dbReference>